<dbReference type="PROSITE" id="PS00028">
    <property type="entry name" value="ZINC_FINGER_C2H2_1"/>
    <property type="match status" value="1"/>
</dbReference>
<evidence type="ECO:0000313" key="4">
    <source>
        <dbReference type="Proteomes" id="UP000639403"/>
    </source>
</evidence>
<reference evidence="3" key="1">
    <citation type="submission" date="2020-11" db="EMBL/GenBank/DDBJ databases">
        <authorList>
            <person name="Koelle M."/>
            <person name="Horta M.A.C."/>
            <person name="Nowrousian M."/>
            <person name="Ohm R.A."/>
            <person name="Benz P."/>
            <person name="Pilgard A."/>
        </authorList>
    </citation>
    <scope>NUCLEOTIDE SEQUENCE</scope>
    <source>
        <strain evidence="3">FPRL280</strain>
    </source>
</reference>
<feature type="compositionally biased region" description="Basic residues" evidence="1">
    <location>
        <begin position="200"/>
        <end position="210"/>
    </location>
</feature>
<evidence type="ECO:0000256" key="1">
    <source>
        <dbReference type="SAM" id="MobiDB-lite"/>
    </source>
</evidence>
<sequence length="354" mass="39635">MSVPPHYTSEIDYFLSLLEDDDSAAYPETSGHDLNQDGNDVHDGGANFASPGDVFGEGHRDPFSPPSPATLYQPPFDTLGFNDGLPSIGAFNLKPALQVPFTAVDTSFFQDTTGFQNGPPSSSIPTENFEFLTTTLTAPQNTDVRQCPLDYADMYAGPGQWPDMMATDPALASGVWTGPPLAAHGSSSPEAQVYNTSAPARRKAKTSPRKTKTQLAHKDIYLKTPPEYRFKCLFYRCSSDFGEAKVRANHMGKHFGLFWTCPRLACSISFCRKDNAWAHFKRFPECMKHVPRDDAGRVMYEAFQSRENEPWLDLDDLFKTDYPENTDQSVTACRIRERWDQLPMLLEPSFFHDV</sequence>
<evidence type="ECO:0000313" key="3">
    <source>
        <dbReference type="EMBL" id="KAF9814074.1"/>
    </source>
</evidence>
<evidence type="ECO:0000259" key="2">
    <source>
        <dbReference type="PROSITE" id="PS00028"/>
    </source>
</evidence>
<feature type="domain" description="C2H2-type" evidence="2">
    <location>
        <begin position="232"/>
        <end position="254"/>
    </location>
</feature>
<dbReference type="EMBL" id="JADOXO010000094">
    <property type="protein sequence ID" value="KAF9814074.1"/>
    <property type="molecule type" value="Genomic_DNA"/>
</dbReference>
<comment type="caution">
    <text evidence="3">The sequence shown here is derived from an EMBL/GenBank/DDBJ whole genome shotgun (WGS) entry which is preliminary data.</text>
</comment>
<dbReference type="AlphaFoldDB" id="A0A8H7P251"/>
<feature type="region of interest" description="Disordered" evidence="1">
    <location>
        <begin position="182"/>
        <end position="210"/>
    </location>
</feature>
<dbReference type="Proteomes" id="UP000639403">
    <property type="component" value="Unassembled WGS sequence"/>
</dbReference>
<accession>A0A8H7P251</accession>
<organism evidence="3 4">
    <name type="scientific">Rhodonia placenta</name>
    <dbReference type="NCBI Taxonomy" id="104341"/>
    <lineage>
        <taxon>Eukaryota</taxon>
        <taxon>Fungi</taxon>
        <taxon>Dikarya</taxon>
        <taxon>Basidiomycota</taxon>
        <taxon>Agaricomycotina</taxon>
        <taxon>Agaricomycetes</taxon>
        <taxon>Polyporales</taxon>
        <taxon>Adustoporiaceae</taxon>
        <taxon>Rhodonia</taxon>
    </lineage>
</organism>
<gene>
    <name evidence="3" type="ORF">IEO21_05314</name>
</gene>
<name>A0A8H7P251_9APHY</name>
<proteinExistence type="predicted"/>
<protein>
    <recommendedName>
        <fullName evidence="2">C2H2-type domain-containing protein</fullName>
    </recommendedName>
</protein>
<feature type="compositionally biased region" description="Polar residues" evidence="1">
    <location>
        <begin position="185"/>
        <end position="198"/>
    </location>
</feature>
<reference evidence="3" key="2">
    <citation type="journal article" name="Front. Microbiol.">
        <title>Degradative Capacity of Two Strains of Rhodonia placenta: From Phenotype to Genotype.</title>
        <authorList>
            <person name="Kolle M."/>
            <person name="Horta M.A.C."/>
            <person name="Nowrousian M."/>
            <person name="Ohm R.A."/>
            <person name="Benz J.P."/>
            <person name="Pilgard A."/>
        </authorList>
    </citation>
    <scope>NUCLEOTIDE SEQUENCE</scope>
    <source>
        <strain evidence="3">FPRL280</strain>
    </source>
</reference>
<dbReference type="InterPro" id="IPR013087">
    <property type="entry name" value="Znf_C2H2_type"/>
</dbReference>